<gene>
    <name evidence="1" type="ORF">EHQ58_14810</name>
</gene>
<dbReference type="Proteomes" id="UP000297693">
    <property type="component" value="Unassembled WGS sequence"/>
</dbReference>
<dbReference type="OrthoDB" id="1123391at2"/>
<name>A0A4R9JXI8_9LEPT</name>
<accession>A0A4R9JXI8</accession>
<dbReference type="EMBL" id="RQGD01000036">
    <property type="protein sequence ID" value="TGL57192.1"/>
    <property type="molecule type" value="Genomic_DNA"/>
</dbReference>
<comment type="caution">
    <text evidence="1">The sequence shown here is derived from an EMBL/GenBank/DDBJ whole genome shotgun (WGS) entry which is preliminary data.</text>
</comment>
<sequence>MKLKELLDERTKPILDEINRIGFNIRLIESKEDDSTWTSIKSKSAKKTYDIGYSICKDPKSSFVHELLHVYIQTKGYKIPITAITMNDVSQEDLLNYKGYLDNEIQHWKFYKKYLELGFDSKYFFNDEDQKDFSQNLTKTLKLIPTIPIKTEQILDIVLNFITAIIPIGNLSITERENYENEFYTLRSGIYKKKLIEIKEVLNRWSESDVYDSKEIFTNIFRIIEIDKTWFSYYEIKEGITADVFPSKGFFVNMTFTFEDLVSHFNK</sequence>
<evidence type="ECO:0000313" key="1">
    <source>
        <dbReference type="EMBL" id="TGL57192.1"/>
    </source>
</evidence>
<keyword evidence="2" id="KW-1185">Reference proteome</keyword>
<protein>
    <submittedName>
        <fullName evidence="1">Uncharacterized protein</fullName>
    </submittedName>
</protein>
<proteinExistence type="predicted"/>
<reference evidence="1" key="1">
    <citation type="journal article" date="2019" name="PLoS Negl. Trop. Dis.">
        <title>Revisiting the worldwide diversity of Leptospira species in the environment.</title>
        <authorList>
            <person name="Vincent A.T."/>
            <person name="Schiettekatte O."/>
            <person name="Bourhy P."/>
            <person name="Veyrier F.J."/>
            <person name="Picardeau M."/>
        </authorList>
    </citation>
    <scope>NUCLEOTIDE SEQUENCE [LARGE SCALE GENOMIC DNA]</scope>
    <source>
        <strain evidence="1">201702476</strain>
    </source>
</reference>
<dbReference type="AlphaFoldDB" id="A0A4R9JXI8"/>
<dbReference type="RefSeq" id="WP_135624690.1">
    <property type="nucleotide sequence ID" value="NZ_RQGD01000036.1"/>
</dbReference>
<evidence type="ECO:0000313" key="2">
    <source>
        <dbReference type="Proteomes" id="UP000297693"/>
    </source>
</evidence>
<organism evidence="1 2">
    <name type="scientific">Leptospira ognonensis</name>
    <dbReference type="NCBI Taxonomy" id="2484945"/>
    <lineage>
        <taxon>Bacteria</taxon>
        <taxon>Pseudomonadati</taxon>
        <taxon>Spirochaetota</taxon>
        <taxon>Spirochaetia</taxon>
        <taxon>Leptospirales</taxon>
        <taxon>Leptospiraceae</taxon>
        <taxon>Leptospira</taxon>
    </lineage>
</organism>